<dbReference type="Pfam" id="PF08245">
    <property type="entry name" value="Mur_ligase_M"/>
    <property type="match status" value="1"/>
</dbReference>
<dbReference type="Gene3D" id="3.90.190.20">
    <property type="entry name" value="Mur ligase, C-terminal domain"/>
    <property type="match status" value="1"/>
</dbReference>
<dbReference type="GO" id="GO:0047480">
    <property type="term" value="F:UDP-N-acetylmuramoyl-tripeptide-D-alanyl-D-alanine ligase activity"/>
    <property type="evidence" value="ECO:0007669"/>
    <property type="project" value="UniProtKB-UniRule"/>
</dbReference>
<feature type="domain" description="Mur ligase central" evidence="14">
    <location>
        <begin position="117"/>
        <end position="302"/>
    </location>
</feature>
<name>A0AA43XLC1_9CLOT</name>
<dbReference type="Gene3D" id="3.40.1190.10">
    <property type="entry name" value="Mur-like, catalytic domain"/>
    <property type="match status" value="1"/>
</dbReference>
<feature type="domain" description="Mur ligase C-terminal" evidence="13">
    <location>
        <begin position="326"/>
        <end position="451"/>
    </location>
</feature>
<dbReference type="AlphaFoldDB" id="A0AA43XLC1"/>
<dbReference type="RefSeq" id="WP_160721190.1">
    <property type="nucleotide sequence ID" value="NZ_SUMG01000008.1"/>
</dbReference>
<dbReference type="GO" id="GO:0005737">
    <property type="term" value="C:cytoplasm"/>
    <property type="evidence" value="ECO:0007669"/>
    <property type="project" value="UniProtKB-SubCell"/>
</dbReference>
<evidence type="ECO:0000256" key="7">
    <source>
        <dbReference type="ARBA" id="ARBA00022984"/>
    </source>
</evidence>
<comment type="caution">
    <text evidence="15">The sequence shown here is derived from an EMBL/GenBank/DDBJ whole genome shotgun (WGS) entry which is preliminary data.</text>
</comment>
<keyword evidence="5 10" id="KW-0067">ATP-binding</keyword>
<accession>A0AA43XLC1</accession>
<sequence length="470" mass="52974">MNLTIKNMLEATKGTLIQGDPDTSVKNLSIDTRTIRPKDFYLPLKGENFDGHEFIYQAIDKGALGFFKEKFWSNLKTEEILENYPEINVIEVDNTLVALQNLGRYQTAKISPKIIGVTGSVGKTTTKDMIAQVLEEDFSIHKTKGNFNNEVGLPLTLLNLQENHELAVLEMGMSDLGEIQTLVKLAPPNIAVITNIGSAHIQNLKSKENILKAKLEIASELKEGDVLLLNGDDPLLWSLRTMDTPYEKVFYGINKRNDFYPLEIREEDTGCEFQVQIAGEIRKFHIRLPGKHQIVNALSAIWIGCYYDMEYKYIQQGLGKVKISDMRFETHEISKAKIINDAYNASPESMEASIAVAKKMEGCRRILVLGDILELGEYSQEGHRKVGSFISKGGFHRLITKGTDSKWIGLEAIEQGFPSEMVEHVETNKKAAELLDRLLKQEDLVLIKGSRGMKMEEIIEILKKGRQQNA</sequence>
<gene>
    <name evidence="10" type="primary">murF</name>
    <name evidence="15" type="ORF">ISALK_08375</name>
</gene>
<dbReference type="Gene3D" id="3.40.1390.10">
    <property type="entry name" value="MurE/MurF, N-terminal domain"/>
    <property type="match status" value="1"/>
</dbReference>
<comment type="similarity">
    <text evidence="10">Belongs to the MurCDEF family. MurF subfamily.</text>
</comment>
<evidence type="ECO:0000256" key="10">
    <source>
        <dbReference type="HAMAP-Rule" id="MF_02019"/>
    </source>
</evidence>
<comment type="catalytic activity">
    <reaction evidence="10 11">
        <text>D-alanyl-D-alanine + UDP-N-acetyl-alpha-D-muramoyl-L-alanyl-gamma-D-glutamyl-meso-2,6-diaminopimelate + ATP = UDP-N-acetyl-alpha-D-muramoyl-L-alanyl-gamma-D-glutamyl-meso-2,6-diaminopimeloyl-D-alanyl-D-alanine + ADP + phosphate + H(+)</text>
        <dbReference type="Rhea" id="RHEA:28374"/>
        <dbReference type="ChEBI" id="CHEBI:15378"/>
        <dbReference type="ChEBI" id="CHEBI:30616"/>
        <dbReference type="ChEBI" id="CHEBI:43474"/>
        <dbReference type="ChEBI" id="CHEBI:57822"/>
        <dbReference type="ChEBI" id="CHEBI:61386"/>
        <dbReference type="ChEBI" id="CHEBI:83905"/>
        <dbReference type="ChEBI" id="CHEBI:456216"/>
        <dbReference type="EC" id="6.3.2.10"/>
    </reaction>
</comment>
<dbReference type="InterPro" id="IPR013221">
    <property type="entry name" value="Mur_ligase_cen"/>
</dbReference>
<dbReference type="GO" id="GO:0008360">
    <property type="term" value="P:regulation of cell shape"/>
    <property type="evidence" value="ECO:0007669"/>
    <property type="project" value="UniProtKB-KW"/>
</dbReference>
<dbReference type="EMBL" id="SUMG01000008">
    <property type="protein sequence ID" value="NBG88516.1"/>
    <property type="molecule type" value="Genomic_DNA"/>
</dbReference>
<dbReference type="GO" id="GO:0005524">
    <property type="term" value="F:ATP binding"/>
    <property type="evidence" value="ECO:0007669"/>
    <property type="project" value="UniProtKB-UniRule"/>
</dbReference>
<keyword evidence="1 10" id="KW-0963">Cytoplasm</keyword>
<evidence type="ECO:0000256" key="1">
    <source>
        <dbReference type="ARBA" id="ARBA00022490"/>
    </source>
</evidence>
<dbReference type="Proteomes" id="UP000449710">
    <property type="component" value="Unassembled WGS sequence"/>
</dbReference>
<keyword evidence="8 10" id="KW-0131">Cell cycle</keyword>
<keyword evidence="9 10" id="KW-0961">Cell wall biogenesis/degradation</keyword>
<reference evidence="15 16" key="1">
    <citation type="submission" date="2019-04" db="EMBL/GenBank/DDBJ databases">
        <title>Isachenkonia alkalipeptolytica gen. nov. sp. nov. a new anaerobic, alkiliphilic organothrophic bacterium capable to reduce synthesized ferrihydrite isolated from a soda lake.</title>
        <authorList>
            <person name="Toshchakov S.V."/>
            <person name="Zavarzina D.G."/>
            <person name="Zhilina T.N."/>
            <person name="Kostrikina N.A."/>
            <person name="Kublanov I.V."/>
        </authorList>
    </citation>
    <scope>NUCLEOTIDE SEQUENCE [LARGE SCALE GENOMIC DNA]</scope>
    <source>
        <strain evidence="15 16">Z-1701</strain>
    </source>
</reference>
<dbReference type="Pfam" id="PF02875">
    <property type="entry name" value="Mur_ligase_C"/>
    <property type="match status" value="1"/>
</dbReference>
<comment type="pathway">
    <text evidence="10 11">Cell wall biogenesis; peptidoglycan biosynthesis.</text>
</comment>
<evidence type="ECO:0000256" key="9">
    <source>
        <dbReference type="ARBA" id="ARBA00023316"/>
    </source>
</evidence>
<evidence type="ECO:0000256" key="4">
    <source>
        <dbReference type="ARBA" id="ARBA00022741"/>
    </source>
</evidence>
<dbReference type="HAMAP" id="MF_02019">
    <property type="entry name" value="MurF"/>
    <property type="match status" value="1"/>
</dbReference>
<dbReference type="EC" id="6.3.2.10" evidence="10 11"/>
<evidence type="ECO:0000259" key="12">
    <source>
        <dbReference type="Pfam" id="PF01225"/>
    </source>
</evidence>
<keyword evidence="16" id="KW-1185">Reference proteome</keyword>
<dbReference type="InterPro" id="IPR036565">
    <property type="entry name" value="Mur-like_cat_sf"/>
</dbReference>
<dbReference type="SUPFAM" id="SSF53623">
    <property type="entry name" value="MurD-like peptide ligases, catalytic domain"/>
    <property type="match status" value="1"/>
</dbReference>
<proteinExistence type="inferred from homology"/>
<dbReference type="PANTHER" id="PTHR43024:SF1">
    <property type="entry name" value="UDP-N-ACETYLMURAMOYL-TRIPEPTIDE--D-ALANYL-D-ALANINE LIGASE"/>
    <property type="match status" value="1"/>
</dbReference>
<evidence type="ECO:0000256" key="8">
    <source>
        <dbReference type="ARBA" id="ARBA00023306"/>
    </source>
</evidence>
<dbReference type="InterPro" id="IPR005863">
    <property type="entry name" value="UDP-N-AcMur_synth"/>
</dbReference>
<dbReference type="InterPro" id="IPR035911">
    <property type="entry name" value="MurE/MurF_N"/>
</dbReference>
<dbReference type="SUPFAM" id="SSF53244">
    <property type="entry name" value="MurD-like peptide ligases, peptide-binding domain"/>
    <property type="match status" value="1"/>
</dbReference>
<dbReference type="GO" id="GO:0051301">
    <property type="term" value="P:cell division"/>
    <property type="evidence" value="ECO:0007669"/>
    <property type="project" value="UniProtKB-KW"/>
</dbReference>
<evidence type="ECO:0000256" key="6">
    <source>
        <dbReference type="ARBA" id="ARBA00022960"/>
    </source>
</evidence>
<dbReference type="Pfam" id="PF01225">
    <property type="entry name" value="Mur_ligase"/>
    <property type="match status" value="1"/>
</dbReference>
<feature type="binding site" evidence="10">
    <location>
        <begin position="119"/>
        <end position="125"/>
    </location>
    <ligand>
        <name>ATP</name>
        <dbReference type="ChEBI" id="CHEBI:30616"/>
    </ligand>
</feature>
<dbReference type="GO" id="GO:0009252">
    <property type="term" value="P:peptidoglycan biosynthetic process"/>
    <property type="evidence" value="ECO:0007669"/>
    <property type="project" value="UniProtKB-UniRule"/>
</dbReference>
<evidence type="ECO:0000256" key="5">
    <source>
        <dbReference type="ARBA" id="ARBA00022840"/>
    </source>
</evidence>
<protein>
    <recommendedName>
        <fullName evidence="10 11">UDP-N-acetylmuramoyl-tripeptide--D-alanyl-D-alanine ligase</fullName>
        <ecNumber evidence="10 11">6.3.2.10</ecNumber>
    </recommendedName>
    <alternativeName>
        <fullName evidence="10">D-alanyl-D-alanine-adding enzyme</fullName>
    </alternativeName>
</protein>
<dbReference type="GO" id="GO:0071555">
    <property type="term" value="P:cell wall organization"/>
    <property type="evidence" value="ECO:0007669"/>
    <property type="project" value="UniProtKB-KW"/>
</dbReference>
<dbReference type="InterPro" id="IPR051046">
    <property type="entry name" value="MurCDEF_CellWall_CoF430Synth"/>
</dbReference>
<keyword evidence="7 10" id="KW-0573">Peptidoglycan synthesis</keyword>
<dbReference type="NCBIfam" id="TIGR01143">
    <property type="entry name" value="murF"/>
    <property type="match status" value="1"/>
</dbReference>
<dbReference type="PANTHER" id="PTHR43024">
    <property type="entry name" value="UDP-N-ACETYLMURAMOYL-TRIPEPTIDE--D-ALANYL-D-ALANINE LIGASE"/>
    <property type="match status" value="1"/>
</dbReference>
<dbReference type="SUPFAM" id="SSF63418">
    <property type="entry name" value="MurE/MurF N-terminal domain"/>
    <property type="match status" value="1"/>
</dbReference>
<comment type="function">
    <text evidence="10 11">Involved in cell wall formation. Catalyzes the final step in the synthesis of UDP-N-acetylmuramoyl-pentapeptide, the precursor of murein.</text>
</comment>
<evidence type="ECO:0000256" key="2">
    <source>
        <dbReference type="ARBA" id="ARBA00022598"/>
    </source>
</evidence>
<organism evidence="15 16">
    <name type="scientific">Isachenkonia alkalipeptolytica</name>
    <dbReference type="NCBI Taxonomy" id="2565777"/>
    <lineage>
        <taxon>Bacteria</taxon>
        <taxon>Bacillati</taxon>
        <taxon>Bacillota</taxon>
        <taxon>Clostridia</taxon>
        <taxon>Eubacteriales</taxon>
        <taxon>Clostridiaceae</taxon>
        <taxon>Isachenkonia</taxon>
    </lineage>
</organism>
<keyword evidence="3 10" id="KW-0132">Cell division</keyword>
<evidence type="ECO:0000256" key="11">
    <source>
        <dbReference type="RuleBase" id="RU004136"/>
    </source>
</evidence>
<keyword evidence="6 10" id="KW-0133">Cell shape</keyword>
<keyword evidence="4 10" id="KW-0547">Nucleotide-binding</keyword>
<comment type="subcellular location">
    <subcellularLocation>
        <location evidence="10 11">Cytoplasm</location>
    </subcellularLocation>
</comment>
<evidence type="ECO:0000256" key="3">
    <source>
        <dbReference type="ARBA" id="ARBA00022618"/>
    </source>
</evidence>
<keyword evidence="2 10" id="KW-0436">Ligase</keyword>
<evidence type="ECO:0000259" key="13">
    <source>
        <dbReference type="Pfam" id="PF02875"/>
    </source>
</evidence>
<dbReference type="InterPro" id="IPR004101">
    <property type="entry name" value="Mur_ligase_C"/>
</dbReference>
<evidence type="ECO:0000313" key="15">
    <source>
        <dbReference type="EMBL" id="NBG88516.1"/>
    </source>
</evidence>
<evidence type="ECO:0000313" key="16">
    <source>
        <dbReference type="Proteomes" id="UP000449710"/>
    </source>
</evidence>
<evidence type="ECO:0000259" key="14">
    <source>
        <dbReference type="Pfam" id="PF08245"/>
    </source>
</evidence>
<feature type="domain" description="Mur ligase N-terminal catalytic" evidence="12">
    <location>
        <begin position="25"/>
        <end position="104"/>
    </location>
</feature>
<dbReference type="InterPro" id="IPR036615">
    <property type="entry name" value="Mur_ligase_C_dom_sf"/>
</dbReference>
<dbReference type="InterPro" id="IPR000713">
    <property type="entry name" value="Mur_ligase_N"/>
</dbReference>